<dbReference type="EMBL" id="JAOTJC010000013">
    <property type="protein sequence ID" value="MCU7555891.1"/>
    <property type="molecule type" value="Genomic_DNA"/>
</dbReference>
<evidence type="ECO:0000256" key="1">
    <source>
        <dbReference type="SAM" id="Coils"/>
    </source>
</evidence>
<organism evidence="3 4">
    <name type="scientific">Alteromonas salexigens</name>
    <dbReference type="NCBI Taxonomy" id="2982530"/>
    <lineage>
        <taxon>Bacteria</taxon>
        <taxon>Pseudomonadati</taxon>
        <taxon>Pseudomonadota</taxon>
        <taxon>Gammaproteobacteria</taxon>
        <taxon>Alteromonadales</taxon>
        <taxon>Alteromonadaceae</taxon>
        <taxon>Alteromonas/Salinimonas group</taxon>
        <taxon>Alteromonas</taxon>
    </lineage>
</organism>
<protein>
    <submittedName>
        <fullName evidence="3">DUF2130 domain-containing protein</fullName>
    </submittedName>
</protein>
<feature type="coiled-coil region" evidence="1">
    <location>
        <begin position="41"/>
        <end position="203"/>
    </location>
</feature>
<evidence type="ECO:0000313" key="3">
    <source>
        <dbReference type="EMBL" id="MCU7555891.1"/>
    </source>
</evidence>
<evidence type="ECO:0000313" key="4">
    <source>
        <dbReference type="Proteomes" id="UP001209257"/>
    </source>
</evidence>
<dbReference type="Proteomes" id="UP001209257">
    <property type="component" value="Unassembled WGS sequence"/>
</dbReference>
<accession>A0ABT2VRG5</accession>
<reference evidence="4" key="1">
    <citation type="submission" date="2023-07" db="EMBL/GenBank/DDBJ databases">
        <title>Study on multiphase classification of strain Alteromonas salexigens isolated from the Yellow Sea.</title>
        <authorList>
            <person name="Sun L."/>
        </authorList>
    </citation>
    <scope>NUCLEOTIDE SEQUENCE [LARGE SCALE GENOMIC DNA]</scope>
    <source>
        <strain evidence="4">ASW11-19</strain>
    </source>
</reference>
<keyword evidence="1" id="KW-0175">Coiled coil</keyword>
<sequence length="420" mass="48316">MSAKIIINSDDHITCPHCDTQFQLRDGIASHLIEKHETDFLKQLEESKSGLEEQIRKELERSLVKDKESQIEELTQQLQDSGEAAKRLEQRIEREKQKAAELAIENMKLESDELKHSIAMQKEQIADFRNREMQLRKEKASIEESRKNLELEVARKLDEEKKSIQESLEESFKLREAEYNKKLADAVKANEEMKRKLAQGSQQLQGEVLELELESLLATEYPLDEVEAVKTGARGADIIQTVKMRSGTECGKVVWETKRTENWSNNWISKLKTDMQSVNGNIGVIVTEVFPAEERGSMVIRDDIWLVKPSLVKSLADALRMQLLEVQRQKVISTGREQHIEAVYDYICSPQFLQRVKAVVDHQRVMKEELEKERNAMTRIWNKREKQIDGITNQMMSMAGELQGLADDGMPLLDQIGALD</sequence>
<dbReference type="InterPro" id="IPR013087">
    <property type="entry name" value="Znf_C2H2_type"/>
</dbReference>
<dbReference type="Pfam" id="PF09903">
    <property type="entry name" value="DUF2130"/>
    <property type="match status" value="1"/>
</dbReference>
<dbReference type="PROSITE" id="PS00028">
    <property type="entry name" value="ZINC_FINGER_C2H2_1"/>
    <property type="match status" value="1"/>
</dbReference>
<feature type="domain" description="C2H2-type" evidence="2">
    <location>
        <begin position="15"/>
        <end position="36"/>
    </location>
</feature>
<dbReference type="RefSeq" id="WP_262996004.1">
    <property type="nucleotide sequence ID" value="NZ_JAOTJC010000013.1"/>
</dbReference>
<dbReference type="InterPro" id="IPR019219">
    <property type="entry name" value="DUF2130"/>
</dbReference>
<name>A0ABT2VRG5_9ALTE</name>
<evidence type="ECO:0000259" key="2">
    <source>
        <dbReference type="PROSITE" id="PS00028"/>
    </source>
</evidence>
<keyword evidence="4" id="KW-1185">Reference proteome</keyword>
<proteinExistence type="predicted"/>
<comment type="caution">
    <text evidence="3">The sequence shown here is derived from an EMBL/GenBank/DDBJ whole genome shotgun (WGS) entry which is preliminary data.</text>
</comment>
<gene>
    <name evidence="3" type="ORF">OCL06_14975</name>
</gene>